<dbReference type="EC" id="3.-.-.-" evidence="4"/>
<gene>
    <name evidence="4" type="ORF">Q5741_00465</name>
</gene>
<dbReference type="CDD" id="cd10917">
    <property type="entry name" value="CE4_NodB_like_6s_7s"/>
    <property type="match status" value="1"/>
</dbReference>
<evidence type="ECO:0000313" key="5">
    <source>
        <dbReference type="Proteomes" id="UP001240171"/>
    </source>
</evidence>
<name>A0ABT9C6J1_9BACL</name>
<keyword evidence="1" id="KW-0479">Metal-binding</keyword>
<evidence type="ECO:0000259" key="3">
    <source>
        <dbReference type="PROSITE" id="PS51677"/>
    </source>
</evidence>
<dbReference type="SUPFAM" id="SSF88713">
    <property type="entry name" value="Glycoside hydrolase/deacetylase"/>
    <property type="match status" value="1"/>
</dbReference>
<dbReference type="InterPro" id="IPR011330">
    <property type="entry name" value="Glyco_hydro/deAcase_b/a-brl"/>
</dbReference>
<dbReference type="PANTHER" id="PTHR10587">
    <property type="entry name" value="GLYCOSYL TRANSFERASE-RELATED"/>
    <property type="match status" value="1"/>
</dbReference>
<dbReference type="Gene3D" id="3.20.20.370">
    <property type="entry name" value="Glycoside hydrolase/deacetylase"/>
    <property type="match status" value="1"/>
</dbReference>
<dbReference type="PANTHER" id="PTHR10587:SF133">
    <property type="entry name" value="CHITIN DEACETYLASE 1-RELATED"/>
    <property type="match status" value="1"/>
</dbReference>
<dbReference type="EMBL" id="JAUQTB010000001">
    <property type="protein sequence ID" value="MDO7904880.1"/>
    <property type="molecule type" value="Genomic_DNA"/>
</dbReference>
<dbReference type="InterPro" id="IPR002509">
    <property type="entry name" value="NODB_dom"/>
</dbReference>
<dbReference type="PROSITE" id="PS51677">
    <property type="entry name" value="NODB"/>
    <property type="match status" value="1"/>
</dbReference>
<proteinExistence type="predicted"/>
<evidence type="ECO:0000256" key="2">
    <source>
        <dbReference type="ARBA" id="ARBA00022801"/>
    </source>
</evidence>
<feature type="domain" description="NodB homology" evidence="3">
    <location>
        <begin position="68"/>
        <end position="251"/>
    </location>
</feature>
<dbReference type="Proteomes" id="UP001240171">
    <property type="component" value="Unassembled WGS sequence"/>
</dbReference>
<sequence>MNFRSILTITASFFFLLMFDSKPLFAQPNRAEPMIRQTTFYTEQAPLTLGELNRKYRDTFTMHGPRTRQVALTFDDVPDPRFTPQILDILSRYHIRGTFFVVGNRAHKHQALTTRIAREGHVVGNHSFSHPNFKKKTVNTFRTQILQTENELDSIIGYRPRLIRTPYGEINEQQVRWARARGYKVVNWNVDSMDWSGIGKEQVKHNILNNVGPGSIILMHAGGGVGSDLSGGIQALPEIIMELKHRGYQLVTLPEMLKVQQEK</sequence>
<evidence type="ECO:0000313" key="4">
    <source>
        <dbReference type="EMBL" id="MDO7904880.1"/>
    </source>
</evidence>
<accession>A0ABT9C6J1</accession>
<organism evidence="4 5">
    <name type="scientific">Paenibacillus lacisoli</name>
    <dbReference type="NCBI Taxonomy" id="3064525"/>
    <lineage>
        <taxon>Bacteria</taxon>
        <taxon>Bacillati</taxon>
        <taxon>Bacillota</taxon>
        <taxon>Bacilli</taxon>
        <taxon>Bacillales</taxon>
        <taxon>Paenibacillaceae</taxon>
        <taxon>Paenibacillus</taxon>
    </lineage>
</organism>
<keyword evidence="5" id="KW-1185">Reference proteome</keyword>
<reference evidence="4 5" key="1">
    <citation type="submission" date="2023-07" db="EMBL/GenBank/DDBJ databases">
        <title>Paenibacillus sp. JX-17 nov. isolated from soil.</title>
        <authorList>
            <person name="Wan Y."/>
            <person name="Liu B."/>
        </authorList>
    </citation>
    <scope>NUCLEOTIDE SEQUENCE [LARGE SCALE GENOMIC DNA]</scope>
    <source>
        <strain evidence="4 5">JX-17</strain>
    </source>
</reference>
<evidence type="ECO:0000256" key="1">
    <source>
        <dbReference type="ARBA" id="ARBA00022723"/>
    </source>
</evidence>
<protein>
    <submittedName>
        <fullName evidence="4">Polysaccharide deacetylase family protein</fullName>
        <ecNumber evidence="4">3.-.-.-</ecNumber>
    </submittedName>
</protein>
<dbReference type="Pfam" id="PF01522">
    <property type="entry name" value="Polysacc_deac_1"/>
    <property type="match status" value="1"/>
</dbReference>
<dbReference type="InterPro" id="IPR050248">
    <property type="entry name" value="Polysacc_deacetylase_ArnD"/>
</dbReference>
<comment type="caution">
    <text evidence="4">The sequence shown here is derived from an EMBL/GenBank/DDBJ whole genome shotgun (WGS) entry which is preliminary data.</text>
</comment>
<keyword evidence="2 4" id="KW-0378">Hydrolase</keyword>
<dbReference type="GO" id="GO:0016787">
    <property type="term" value="F:hydrolase activity"/>
    <property type="evidence" value="ECO:0007669"/>
    <property type="project" value="UniProtKB-KW"/>
</dbReference>